<proteinExistence type="predicted"/>
<sequence length="253" mass="29461">MDKLNIEMFISEVQSYPVLWQDSHKDFKNKNITDPIWKKLGELCGCSGELEFNVQTPTREAAKGKWKNLRDTYRRNLQKSQPAKSGSEALPVKVKWPYYDLMSFIKKSVVPDPMDGNLLEPEQYQCCNPNYSTLINDLLSEEDSVLKTVDMPETSTSVSTSCSTNVPPKTKKRKGRTSEFESEFLQIEKERMEILKAEVEKKEEDDDDLQFFKSFLPFMRQFNNIEKLEVRGEIQNVILNKYRTSFANNQNKQ</sequence>
<dbReference type="PANTHER" id="PTHR12243">
    <property type="entry name" value="MADF DOMAIN TRANSCRIPTION FACTOR"/>
    <property type="match status" value="1"/>
</dbReference>
<dbReference type="OrthoDB" id="6159213at2759"/>
<gene>
    <name evidence="6" type="primary">LOC115066063</name>
</gene>
<evidence type="ECO:0000259" key="4">
    <source>
        <dbReference type="PROSITE" id="PS51031"/>
    </source>
</evidence>
<dbReference type="KEGG" id="bdr:115066063"/>
<dbReference type="InterPro" id="IPR039353">
    <property type="entry name" value="TF_Adf1"/>
</dbReference>
<feature type="region of interest" description="Disordered" evidence="2">
    <location>
        <begin position="152"/>
        <end position="178"/>
    </location>
</feature>
<dbReference type="GO" id="GO:0005634">
    <property type="term" value="C:nucleus"/>
    <property type="evidence" value="ECO:0007669"/>
    <property type="project" value="UniProtKB-SubCell"/>
</dbReference>
<dbReference type="Proteomes" id="UP001652620">
    <property type="component" value="Chromosome 2"/>
</dbReference>
<dbReference type="PROSITE" id="PS51031">
    <property type="entry name" value="BESS"/>
    <property type="match status" value="1"/>
</dbReference>
<dbReference type="GO" id="GO:0003677">
    <property type="term" value="F:DNA binding"/>
    <property type="evidence" value="ECO:0007669"/>
    <property type="project" value="InterPro"/>
</dbReference>
<keyword evidence="1" id="KW-0539">Nucleus</keyword>
<evidence type="ECO:0000313" key="5">
    <source>
        <dbReference type="Proteomes" id="UP001652620"/>
    </source>
</evidence>
<dbReference type="RefSeq" id="XP_029405555.2">
    <property type="nucleotide sequence ID" value="XM_029549695.2"/>
</dbReference>
<evidence type="ECO:0000256" key="2">
    <source>
        <dbReference type="SAM" id="MobiDB-lite"/>
    </source>
</evidence>
<dbReference type="PROSITE" id="PS51029">
    <property type="entry name" value="MADF"/>
    <property type="match status" value="1"/>
</dbReference>
<feature type="domain" description="BESS" evidence="4">
    <location>
        <begin position="205"/>
        <end position="244"/>
    </location>
</feature>
<accession>A0A8N4L363</accession>
<keyword evidence="5" id="KW-1185">Reference proteome</keyword>
<organism evidence="5 6">
    <name type="scientific">Bactrocera dorsalis</name>
    <name type="common">Oriental fruit fly</name>
    <name type="synonym">Dacus dorsalis</name>
    <dbReference type="NCBI Taxonomy" id="27457"/>
    <lineage>
        <taxon>Eukaryota</taxon>
        <taxon>Metazoa</taxon>
        <taxon>Ecdysozoa</taxon>
        <taxon>Arthropoda</taxon>
        <taxon>Hexapoda</taxon>
        <taxon>Insecta</taxon>
        <taxon>Pterygota</taxon>
        <taxon>Neoptera</taxon>
        <taxon>Endopterygota</taxon>
        <taxon>Diptera</taxon>
        <taxon>Brachycera</taxon>
        <taxon>Muscomorpha</taxon>
        <taxon>Tephritoidea</taxon>
        <taxon>Tephritidae</taxon>
        <taxon>Bactrocera</taxon>
        <taxon>Bactrocera</taxon>
    </lineage>
</organism>
<feature type="compositionally biased region" description="Low complexity" evidence="2">
    <location>
        <begin position="154"/>
        <end position="164"/>
    </location>
</feature>
<dbReference type="SMART" id="SM00595">
    <property type="entry name" value="MADF"/>
    <property type="match status" value="1"/>
</dbReference>
<dbReference type="InterPro" id="IPR004210">
    <property type="entry name" value="BESS_motif"/>
</dbReference>
<evidence type="ECO:0000313" key="6">
    <source>
        <dbReference type="RefSeq" id="XP_029405555.2"/>
    </source>
</evidence>
<evidence type="ECO:0000256" key="1">
    <source>
        <dbReference type="PROSITE-ProRule" id="PRU00371"/>
    </source>
</evidence>
<dbReference type="AlphaFoldDB" id="A0A8N4L363"/>
<dbReference type="InterPro" id="IPR006578">
    <property type="entry name" value="MADF-dom"/>
</dbReference>
<reference evidence="5" key="1">
    <citation type="submission" date="2025-05" db="UniProtKB">
        <authorList>
            <consortium name="RefSeq"/>
        </authorList>
    </citation>
    <scope>NUCLEOTIDE SEQUENCE [LARGE SCALE GENOMIC DNA]</scope>
</reference>
<dbReference type="Pfam" id="PF10545">
    <property type="entry name" value="MADF_DNA_bdg"/>
    <property type="match status" value="1"/>
</dbReference>
<feature type="domain" description="MADF" evidence="3">
    <location>
        <begin position="8"/>
        <end position="110"/>
    </location>
</feature>
<dbReference type="PANTHER" id="PTHR12243:SF69">
    <property type="entry name" value="SI:CH73-59F11.3"/>
    <property type="match status" value="1"/>
</dbReference>
<dbReference type="Pfam" id="PF02944">
    <property type="entry name" value="BESS"/>
    <property type="match status" value="1"/>
</dbReference>
<name>A0A8N4L363_BACDO</name>
<reference evidence="6" key="2">
    <citation type="submission" date="2025-08" db="UniProtKB">
        <authorList>
            <consortium name="RefSeq"/>
        </authorList>
    </citation>
    <scope>IDENTIFICATION</scope>
    <source>
        <tissue evidence="6">Adult</tissue>
    </source>
</reference>
<protein>
    <submittedName>
        <fullName evidence="6">Uncharacterized protein LOC115066063</fullName>
    </submittedName>
</protein>
<dbReference type="GeneID" id="115066063"/>
<evidence type="ECO:0000259" key="3">
    <source>
        <dbReference type="PROSITE" id="PS51029"/>
    </source>
</evidence>
<comment type="subcellular location">
    <subcellularLocation>
        <location evidence="1">Nucleus</location>
    </subcellularLocation>
</comment>